<dbReference type="InterPro" id="IPR009602">
    <property type="entry name" value="CBAR/FAM92"/>
</dbReference>
<dbReference type="InterPro" id="IPR027267">
    <property type="entry name" value="AH/BAR_dom_sf"/>
</dbReference>
<sequence>ERQVKFVQDHISSTENNLSNLHQSFGGYVKKIAKLRNKSDEIATAIYSYSEKESINKSVKFCLRELAGILATVGDCREVQIKNLDVRVVREFGQYDTLCHNAKSEVRNICGAKDREHNRRRHLNRTKAEAEVVKATSEVTRMQKALEEHVDIFEKKKLQDVKLILRNFVMEELSYHARAINLFTSAYNCIDKINENTDLEVIVCFSYLYPFFYRNEITNKKISQCKGVHYLVVYRNALFKKLL</sequence>
<comment type="caution">
    <text evidence="1">The sequence shown here is derived from an EMBL/GenBank/DDBJ whole genome shotgun (WGS) entry which is preliminary data.</text>
</comment>
<accession>A0ABD0YME3</accession>
<protein>
    <submittedName>
        <fullName evidence="1">Uncharacterized protein</fullName>
    </submittedName>
</protein>
<dbReference type="AlphaFoldDB" id="A0ABD0YME3"/>
<evidence type="ECO:0000313" key="1">
    <source>
        <dbReference type="EMBL" id="KAL1124392.1"/>
    </source>
</evidence>
<dbReference type="Pfam" id="PF06730">
    <property type="entry name" value="FAM92"/>
    <property type="match status" value="1"/>
</dbReference>
<keyword evidence="2" id="KW-1185">Reference proteome</keyword>
<dbReference type="Gene3D" id="1.20.1270.60">
    <property type="entry name" value="Arfaptin homology (AH) domain/BAR domain"/>
    <property type="match status" value="1"/>
</dbReference>
<dbReference type="EMBL" id="JBFDAA010000010">
    <property type="protein sequence ID" value="KAL1124392.1"/>
    <property type="molecule type" value="Genomic_DNA"/>
</dbReference>
<name>A0ABD0YME3_9HEMI</name>
<dbReference type="Proteomes" id="UP001558652">
    <property type="component" value="Unassembled WGS sequence"/>
</dbReference>
<reference evidence="1 2" key="1">
    <citation type="submission" date="2024-07" db="EMBL/GenBank/DDBJ databases">
        <title>Chromosome-level genome assembly of the water stick insect Ranatra chinensis (Heteroptera: Nepidae).</title>
        <authorList>
            <person name="Liu X."/>
        </authorList>
    </citation>
    <scope>NUCLEOTIDE SEQUENCE [LARGE SCALE GENOMIC DNA]</scope>
    <source>
        <strain evidence="1">Cailab_2021Rc</strain>
        <tissue evidence="1">Muscle</tissue>
    </source>
</reference>
<dbReference type="PANTHER" id="PTHR21223">
    <property type="entry name" value="CBY1-INTERACTING BAR DOMAIN-CONTAINING PROTEIN HOMOLOG"/>
    <property type="match status" value="1"/>
</dbReference>
<organism evidence="1 2">
    <name type="scientific">Ranatra chinensis</name>
    <dbReference type="NCBI Taxonomy" id="642074"/>
    <lineage>
        <taxon>Eukaryota</taxon>
        <taxon>Metazoa</taxon>
        <taxon>Ecdysozoa</taxon>
        <taxon>Arthropoda</taxon>
        <taxon>Hexapoda</taxon>
        <taxon>Insecta</taxon>
        <taxon>Pterygota</taxon>
        <taxon>Neoptera</taxon>
        <taxon>Paraneoptera</taxon>
        <taxon>Hemiptera</taxon>
        <taxon>Heteroptera</taxon>
        <taxon>Panheteroptera</taxon>
        <taxon>Nepomorpha</taxon>
        <taxon>Nepidae</taxon>
        <taxon>Ranatrinae</taxon>
        <taxon>Ranatra</taxon>
    </lineage>
</organism>
<gene>
    <name evidence="1" type="ORF">AAG570_001021</name>
</gene>
<proteinExistence type="predicted"/>
<dbReference type="PANTHER" id="PTHR21223:SF2">
    <property type="entry name" value="CBY1-INTERACTING BAR DOMAIN-CONTAINING PROTEIN HOMOLOG"/>
    <property type="match status" value="1"/>
</dbReference>
<evidence type="ECO:0000313" key="2">
    <source>
        <dbReference type="Proteomes" id="UP001558652"/>
    </source>
</evidence>
<feature type="non-terminal residue" evidence="1">
    <location>
        <position position="1"/>
    </location>
</feature>